<feature type="domain" description="Beta-ketoacyl synthase-like N-terminal" evidence="1">
    <location>
        <begin position="52"/>
        <end position="185"/>
    </location>
</feature>
<dbReference type="InterPro" id="IPR014030">
    <property type="entry name" value="Ketoacyl_synth_N"/>
</dbReference>
<dbReference type="SUPFAM" id="SSF53901">
    <property type="entry name" value="Thiolase-like"/>
    <property type="match status" value="1"/>
</dbReference>
<reference evidence="2" key="1">
    <citation type="journal article" date="2011" name="Chem. Biol.">
        <title>Promysalin, a Salicylate-Containing Pseudomonas putida Antibiotic, Promotes Surface Colonization and Selectively Targets Other Pseudomonas.</title>
        <authorList>
            <person name="Li W."/>
            <person name="Estrada-de los Santos P."/>
            <person name="Matthijs S."/>
            <person name="Xie G.-L."/>
            <person name="Busson R."/>
            <person name="Cornelis P."/>
            <person name="Rozenski J."/>
            <person name="De Mot R."/>
        </authorList>
    </citation>
    <scope>NUCLEOTIDE SEQUENCE</scope>
    <source>
        <strain evidence="2">RW10S1</strain>
    </source>
</reference>
<dbReference type="EMBL" id="GU211010">
    <property type="protein sequence ID" value="ADQ74613.1"/>
    <property type="molecule type" value="Genomic_DNA"/>
</dbReference>
<dbReference type="Pfam" id="PF00109">
    <property type="entry name" value="ketoacyl-synt"/>
    <property type="match status" value="1"/>
</dbReference>
<protein>
    <submittedName>
        <fullName evidence="2">Beta-ketoacyl synthase</fullName>
    </submittedName>
</protein>
<dbReference type="InterPro" id="IPR016039">
    <property type="entry name" value="Thiolase-like"/>
</dbReference>
<accession>G8AA83</accession>
<dbReference type="GO" id="GO:0016746">
    <property type="term" value="F:acyltransferase activity"/>
    <property type="evidence" value="ECO:0007669"/>
    <property type="project" value="InterPro"/>
</dbReference>
<dbReference type="AlphaFoldDB" id="G8AA83"/>
<organism evidence="2">
    <name type="scientific">Pseudomonas putida</name>
    <name type="common">Arthrobacter siderocapsulatus</name>
    <dbReference type="NCBI Taxonomy" id="303"/>
    <lineage>
        <taxon>Bacteria</taxon>
        <taxon>Pseudomonadati</taxon>
        <taxon>Pseudomonadota</taxon>
        <taxon>Gammaproteobacteria</taxon>
        <taxon>Pseudomonadales</taxon>
        <taxon>Pseudomonadaceae</taxon>
        <taxon>Pseudomonas</taxon>
    </lineage>
</organism>
<evidence type="ECO:0000259" key="1">
    <source>
        <dbReference type="Pfam" id="PF00109"/>
    </source>
</evidence>
<evidence type="ECO:0000313" key="2">
    <source>
        <dbReference type="EMBL" id="ADQ74613.1"/>
    </source>
</evidence>
<dbReference type="Gene3D" id="3.40.47.10">
    <property type="match status" value="1"/>
</dbReference>
<name>G8AA83_PSEPU</name>
<proteinExistence type="predicted"/>
<gene>
    <name evidence="2" type="primary">ppgE</name>
</gene>
<sequence>MIETVYIKGIGIVHSDGAFALGDEQPLPKPSAAAVRGKVPLPSVALDRFVTKVRDINAMGAGQKMLVCAAGLALEEAGLSAESRATCDLYMAAKIGERNDAVDNSIFAAAAAGTLDINQELARLRPTHFLAELPNLYAANIAILLGLKGESLSFVGEAAASVQAFIHALEKLGAGRTSRVLAGGVFNGDQRIHDEYLAGPDSDRLGVFGTAASCMLLDTEPSSALASLRRGGPVTQAQVRDRLQECEATLVAVHGFAAGQGWLAALNLPVPVLDVQQMMGQLHEATLPAQIYLAAQALRRQAAGGHRRALLLTQIARDRYESFVLDVF</sequence>